<feature type="binding site" evidence="18">
    <location>
        <position position="539"/>
    </location>
    <ligand>
        <name>Zn(2+)</name>
        <dbReference type="ChEBI" id="CHEBI:29105"/>
        <note>catalytic</note>
    </ligand>
</feature>
<comment type="similarity">
    <text evidence="3">Belongs to the peptidase M1 family.</text>
</comment>
<dbReference type="GO" id="GO:0005886">
    <property type="term" value="C:plasma membrane"/>
    <property type="evidence" value="ECO:0007669"/>
    <property type="project" value="UniProtKB-SubCell"/>
</dbReference>
<evidence type="ECO:0000256" key="20">
    <source>
        <dbReference type="SAM" id="Coils"/>
    </source>
</evidence>
<dbReference type="PANTHER" id="PTHR11533:SF174">
    <property type="entry name" value="PUROMYCIN-SENSITIVE AMINOPEPTIDASE-RELATED"/>
    <property type="match status" value="1"/>
</dbReference>
<dbReference type="Pfam" id="PF11838">
    <property type="entry name" value="ERAP1_C"/>
    <property type="match status" value="1"/>
</dbReference>
<dbReference type="SUPFAM" id="SSF55486">
    <property type="entry name" value="Metalloproteases ('zincins'), catalytic domain"/>
    <property type="match status" value="1"/>
</dbReference>
<keyword evidence="9" id="KW-0378">Hydrolase</keyword>
<evidence type="ECO:0000259" key="23">
    <source>
        <dbReference type="Pfam" id="PF11838"/>
    </source>
</evidence>
<reference evidence="25 26" key="2">
    <citation type="journal article" date="2007" name="PLoS Biol.">
        <title>Principles of genome evolution in the Drosophila melanogaster species group.</title>
        <authorList>
            <person name="Ranz J.M."/>
            <person name="Maurin D."/>
            <person name="Chan Y.S."/>
            <person name="von Grotthuss M."/>
            <person name="Hillier L.W."/>
            <person name="Roote J."/>
            <person name="Ashburner M."/>
            <person name="Bergman C.M."/>
        </authorList>
    </citation>
    <scope>NUCLEOTIDE SEQUENCE [LARGE SCALE GENOMIC DNA]</scope>
    <source>
        <strain evidence="26">Tai18E2 / Tucson 14021-0261.01</strain>
    </source>
</reference>
<dbReference type="GO" id="GO:0098552">
    <property type="term" value="C:side of membrane"/>
    <property type="evidence" value="ECO:0007669"/>
    <property type="project" value="UniProtKB-KW"/>
</dbReference>
<dbReference type="Pfam" id="PF17900">
    <property type="entry name" value="Peptidase_M1_N"/>
    <property type="match status" value="1"/>
</dbReference>
<keyword evidence="7" id="KW-0645">Protease</keyword>
<name>A0A0R1DUK5_DROYA</name>
<dbReference type="FunFam" id="1.10.390.10:FF:000001">
    <property type="entry name" value="Aminopeptidase"/>
    <property type="match status" value="1"/>
</dbReference>
<dbReference type="CDD" id="cd09601">
    <property type="entry name" value="M1_APN-Q_like"/>
    <property type="match status" value="1"/>
</dbReference>
<keyword evidence="6" id="KW-0325">Glycoprotein</keyword>
<evidence type="ECO:0000256" key="5">
    <source>
        <dbReference type="ARBA" id="ARBA00022490"/>
    </source>
</evidence>
<proteinExistence type="inferred from homology"/>
<feature type="active site" description="Proton acceptor" evidence="17">
    <location>
        <position position="540"/>
    </location>
</feature>
<dbReference type="GO" id="GO:0005737">
    <property type="term" value="C:cytoplasm"/>
    <property type="evidence" value="ECO:0007669"/>
    <property type="project" value="UniProtKB-SubCell"/>
</dbReference>
<evidence type="ECO:0000256" key="4">
    <source>
        <dbReference type="ARBA" id="ARBA00022438"/>
    </source>
</evidence>
<evidence type="ECO:0000256" key="3">
    <source>
        <dbReference type="ARBA" id="ARBA00010136"/>
    </source>
</evidence>
<dbReference type="Gene3D" id="2.60.40.1730">
    <property type="entry name" value="tricorn interacting facor f3 domain"/>
    <property type="match status" value="1"/>
</dbReference>
<organism evidence="25 26">
    <name type="scientific">Drosophila yakuba</name>
    <name type="common">Fruit fly</name>
    <dbReference type="NCBI Taxonomy" id="7245"/>
    <lineage>
        <taxon>Eukaryota</taxon>
        <taxon>Metazoa</taxon>
        <taxon>Ecdysozoa</taxon>
        <taxon>Arthropoda</taxon>
        <taxon>Hexapoda</taxon>
        <taxon>Insecta</taxon>
        <taxon>Pterygota</taxon>
        <taxon>Neoptera</taxon>
        <taxon>Endopterygota</taxon>
        <taxon>Diptera</taxon>
        <taxon>Brachycera</taxon>
        <taxon>Muscomorpha</taxon>
        <taxon>Ephydroidea</taxon>
        <taxon>Drosophilidae</taxon>
        <taxon>Drosophila</taxon>
        <taxon>Sophophora</taxon>
    </lineage>
</organism>
<evidence type="ECO:0000256" key="19">
    <source>
        <dbReference type="PIRSR" id="PIRSR634016-4"/>
    </source>
</evidence>
<dbReference type="EMBL" id="CM000159">
    <property type="protein sequence ID" value="KRK00741.1"/>
    <property type="molecule type" value="Genomic_DNA"/>
</dbReference>
<dbReference type="InterPro" id="IPR045357">
    <property type="entry name" value="Aminopeptidase_N-like_N"/>
</dbReference>
<dbReference type="PRINTS" id="PR00756">
    <property type="entry name" value="ALADIPTASE"/>
</dbReference>
<evidence type="ECO:0000256" key="14">
    <source>
        <dbReference type="ARBA" id="ARBA00066316"/>
    </source>
</evidence>
<dbReference type="GO" id="GO:0016285">
    <property type="term" value="F:alanyl aminopeptidase activity"/>
    <property type="evidence" value="ECO:0007669"/>
    <property type="project" value="UniProtKB-EC"/>
</dbReference>
<dbReference type="GO" id="GO:0043171">
    <property type="term" value="P:peptide catabolic process"/>
    <property type="evidence" value="ECO:0007669"/>
    <property type="project" value="TreeGrafter"/>
</dbReference>
<dbReference type="Gene3D" id="1.10.390.10">
    <property type="entry name" value="Neutral Protease Domain 2"/>
    <property type="match status" value="1"/>
</dbReference>
<dbReference type="InterPro" id="IPR027268">
    <property type="entry name" value="Peptidase_M4/M1_CTD_sf"/>
</dbReference>
<comment type="catalytic activity">
    <reaction evidence="13">
        <text>Release of an N-terminal amino acid, preferentially alanine, from a wide range of peptides, amides and arylamides.</text>
        <dbReference type="EC" id="3.4.11.14"/>
    </reaction>
</comment>
<evidence type="ECO:0000256" key="8">
    <source>
        <dbReference type="ARBA" id="ARBA00022723"/>
    </source>
</evidence>
<dbReference type="InterPro" id="IPR042097">
    <property type="entry name" value="Aminopeptidase_N-like_N_sf"/>
</dbReference>
<dbReference type="Gene3D" id="1.25.50.20">
    <property type="match status" value="1"/>
</dbReference>
<evidence type="ECO:0000256" key="21">
    <source>
        <dbReference type="SAM" id="MobiDB-lite"/>
    </source>
</evidence>
<evidence type="ECO:0000256" key="17">
    <source>
        <dbReference type="PIRSR" id="PIRSR634016-1"/>
    </source>
</evidence>
<evidence type="ECO:0000256" key="7">
    <source>
        <dbReference type="ARBA" id="ARBA00022670"/>
    </source>
</evidence>
<feature type="domain" description="ERAP1-like C-terminal" evidence="23">
    <location>
        <begin position="765"/>
        <end position="1078"/>
    </location>
</feature>
<keyword evidence="20" id="KW-0175">Coiled coil</keyword>
<keyword evidence="4" id="KW-0031">Aminopeptidase</keyword>
<keyword evidence="6" id="KW-0336">GPI-anchor</keyword>
<dbReference type="FunFam" id="2.60.40.1910:FF:000002">
    <property type="entry name" value="Aminopeptidase"/>
    <property type="match status" value="1"/>
</dbReference>
<evidence type="ECO:0000256" key="13">
    <source>
        <dbReference type="ARBA" id="ARBA00052895"/>
    </source>
</evidence>
<sequence length="1099" mass="125121">MSQKSQSTSAVVFTLRQVKNLVFEIKNNSNNFQTTRNGWKRADSVELGKLNLDLAKANSDFEQHLCEAARYTQSCYLPARNTLRTPLLLLKTSGDNNSSPRIVANHNRKAPVNPPEQPKPNSSGAADKTTSVKHLFRAESGHLNALISSKQFVKVQKQFYRDFSSVSLGAPLKSCDAPLLGDLCSQYRAILAHTSADVIPGQDRHNPGCNYQQSRRAHTQLLSKEQQLEQERKMAQKAKFERLPTNVVPRHYELLLQPNLKEFTFTGKTVVQVNVKEPTTQITLNALDIVLDSVELHYECSKLKPEKIVYSAENETATLEFAQEIPAETQGVLHMSFTGELNDKMKGFYRSKYFGPNGDERYAGVTQFEATDARRCFPCWDEPAIKATFDITLVVPKDRVALSNMPVIKEDSLPDGLRRVRFDRTPIMSTYLVAVVVGEYDYVEGKSDDGVLVRVFTPVGKREQGTFALEVATKVLPYYKDYFNIAYPLPKMDLIAISDFSAGAMENWGLVTYRETFVLVDPKNTSLMRKQSIALTVGHEIAHQWFGNLVTMEWWTHLWLNEGYASFVEFLCVHHLFPEYDIWTQFVTDMYTRALELDSLKNSHPIEVPVGHPSEIDEIFDEISYNKGASVIRMLHDYIGEDTFRKGMNLYLTRHQYGNTCTEDLWAALQEASSKNVGEVMSSWTQHKGFPVVSVESEQTGKNQRLLRLKQCKFTADGSQADENCLWVVPISVSTAKNPTGIAKTFLLDKPSMEVTLDNVDEDDWIKINPGTVGYYRTRYSQEMLEQLMPAVEKMELPPLDRLGLIDDMFAMVQAGHASTADVLALVDSYRNETNYTVWTAITNSLTNLHILISHTDLMEDFHRFGRNLYEPVAYRLGWEPRDGENHLDTLLRSLVLTRLVSFRSSDTIEEAQNRFRSHVNGTELLPADLRTTCYKAVLQDGDEKIFEEMLDLYRATDLHEEQDRISRALGCCGDVSLLRRVIDFAMSGEVRAQDSVFVIVAVAINPKGRDMAWDFFKENNKQLLERYQGGFLLSRLIKYLIENFASEERAKEVEEFFQVNQIPGCERTVSQAVETIRLNAAWLQRDRDQLATFLRDDE</sequence>
<feature type="domain" description="Peptidase M1 membrane alanine aminopeptidase" evidence="22">
    <location>
        <begin position="467"/>
        <end position="684"/>
    </location>
</feature>
<evidence type="ECO:0000256" key="2">
    <source>
        <dbReference type="ARBA" id="ARBA00004609"/>
    </source>
</evidence>
<evidence type="ECO:0000256" key="10">
    <source>
        <dbReference type="ARBA" id="ARBA00022833"/>
    </source>
</evidence>
<dbReference type="GO" id="GO:0006508">
    <property type="term" value="P:proteolysis"/>
    <property type="evidence" value="ECO:0007669"/>
    <property type="project" value="UniProtKB-KW"/>
</dbReference>
<keyword evidence="10 18" id="KW-0862">Zinc</keyword>
<dbReference type="PANTHER" id="PTHR11533">
    <property type="entry name" value="PROTEASE M1 ZINC METALLOPROTEASE"/>
    <property type="match status" value="1"/>
</dbReference>
<dbReference type="Proteomes" id="UP000002282">
    <property type="component" value="Chromosome 3L"/>
</dbReference>
<evidence type="ECO:0000256" key="1">
    <source>
        <dbReference type="ARBA" id="ARBA00004496"/>
    </source>
</evidence>
<evidence type="ECO:0000256" key="15">
    <source>
        <dbReference type="ARBA" id="ARBA00074113"/>
    </source>
</evidence>
<evidence type="ECO:0000256" key="11">
    <source>
        <dbReference type="ARBA" id="ARBA00023049"/>
    </source>
</evidence>
<dbReference type="AlphaFoldDB" id="A0A0R1DUK5"/>
<protein>
    <recommendedName>
        <fullName evidence="15">Puromycin-sensitive aminopeptidase</fullName>
        <ecNumber evidence="14">3.4.11.14</ecNumber>
    </recommendedName>
    <alternativeName>
        <fullName evidence="16">Cytosol alanyl aminopeptidase</fullName>
    </alternativeName>
</protein>
<dbReference type="FunFam" id="2.60.40.1730:FF:000002">
    <property type="entry name" value="Aminopeptidase"/>
    <property type="match status" value="1"/>
</dbReference>
<keyword evidence="6" id="KW-0472">Membrane</keyword>
<feature type="region of interest" description="Disordered" evidence="21">
    <location>
        <begin position="94"/>
        <end position="129"/>
    </location>
</feature>
<evidence type="ECO:0000259" key="22">
    <source>
        <dbReference type="Pfam" id="PF01433"/>
    </source>
</evidence>
<evidence type="ECO:0000313" key="26">
    <source>
        <dbReference type="Proteomes" id="UP000002282"/>
    </source>
</evidence>
<gene>
    <name evidence="25" type="primary">Dyak\GE21157</name>
    <name evidence="25" type="synonym">dyak_GLEANR_4941</name>
    <name evidence="25" type="synonym">GE21157</name>
    <name evidence="25" type="ORF">Dyak_GE21157</name>
</gene>
<evidence type="ECO:0000313" key="25">
    <source>
        <dbReference type="EMBL" id="KRK00741.1"/>
    </source>
</evidence>
<comment type="subcellular location">
    <subcellularLocation>
        <location evidence="2">Cell membrane</location>
        <topology evidence="2">Lipid-anchor</topology>
        <topology evidence="2">GPI-anchor</topology>
    </subcellularLocation>
    <subcellularLocation>
        <location evidence="1">Cytoplasm</location>
    </subcellularLocation>
</comment>
<dbReference type="EC" id="3.4.11.14" evidence="14"/>
<feature type="binding site" evidence="18">
    <location>
        <position position="562"/>
    </location>
    <ligand>
        <name>Zn(2+)</name>
        <dbReference type="ChEBI" id="CHEBI:29105"/>
        <note>catalytic</note>
    </ligand>
</feature>
<dbReference type="FunFam" id="1.25.50.20:FF:000002">
    <property type="entry name" value="Aminopeptidase"/>
    <property type="match status" value="1"/>
</dbReference>
<dbReference type="Gene3D" id="2.60.40.1910">
    <property type="match status" value="1"/>
</dbReference>
<keyword evidence="5" id="KW-0963">Cytoplasm</keyword>
<evidence type="ECO:0000256" key="12">
    <source>
        <dbReference type="ARBA" id="ARBA00023288"/>
    </source>
</evidence>
<evidence type="ECO:0000256" key="16">
    <source>
        <dbReference type="ARBA" id="ARBA00081993"/>
    </source>
</evidence>
<reference evidence="25 26" key="1">
    <citation type="journal article" date="2007" name="Nature">
        <title>Evolution of genes and genomes on the Drosophila phylogeny.</title>
        <authorList>
            <consortium name="Drosophila 12 Genomes Consortium"/>
            <person name="Clark A.G."/>
            <person name="Eisen M.B."/>
            <person name="Smith D.R."/>
            <person name="Bergman C.M."/>
            <person name="Oliver B."/>
            <person name="Markow T.A."/>
            <person name="Kaufman T.C."/>
            <person name="Kellis M."/>
            <person name="Gelbart W."/>
            <person name="Iyer V.N."/>
            <person name="Pollard D.A."/>
            <person name="Sackton T.B."/>
            <person name="Larracuente A.M."/>
            <person name="Singh N.D."/>
            <person name="Abad J.P."/>
            <person name="Abt D.N."/>
            <person name="Adryan B."/>
            <person name="Aguade M."/>
            <person name="Akashi H."/>
            <person name="Anderson W.W."/>
            <person name="Aquadro C.F."/>
            <person name="Ardell D.H."/>
            <person name="Arguello R."/>
            <person name="Artieri C.G."/>
            <person name="Barbash D.A."/>
            <person name="Barker D."/>
            <person name="Barsanti P."/>
            <person name="Batterham P."/>
            <person name="Batzoglou S."/>
            <person name="Begun D."/>
            <person name="Bhutkar A."/>
            <person name="Blanco E."/>
            <person name="Bosak S.A."/>
            <person name="Bradley R.K."/>
            <person name="Brand A.D."/>
            <person name="Brent M.R."/>
            <person name="Brooks A.N."/>
            <person name="Brown R.H."/>
            <person name="Butlin R.K."/>
            <person name="Caggese C."/>
            <person name="Calvi B.R."/>
            <person name="Bernardo de Carvalho A."/>
            <person name="Caspi A."/>
            <person name="Castrezana S."/>
            <person name="Celniker S.E."/>
            <person name="Chang J.L."/>
            <person name="Chapple C."/>
            <person name="Chatterji S."/>
            <person name="Chinwalla A."/>
            <person name="Civetta A."/>
            <person name="Clifton S.W."/>
            <person name="Comeron J.M."/>
            <person name="Costello J.C."/>
            <person name="Coyne J.A."/>
            <person name="Daub J."/>
            <person name="David R.G."/>
            <person name="Delcher A.L."/>
            <person name="Delehaunty K."/>
            <person name="Do C.B."/>
            <person name="Ebling H."/>
            <person name="Edwards K."/>
            <person name="Eickbush T."/>
            <person name="Evans J.D."/>
            <person name="Filipski A."/>
            <person name="Findeiss S."/>
            <person name="Freyhult E."/>
            <person name="Fulton L."/>
            <person name="Fulton R."/>
            <person name="Garcia A.C."/>
            <person name="Gardiner A."/>
            <person name="Garfield D.A."/>
            <person name="Garvin B.E."/>
            <person name="Gibson G."/>
            <person name="Gilbert D."/>
            <person name="Gnerre S."/>
            <person name="Godfrey J."/>
            <person name="Good R."/>
            <person name="Gotea V."/>
            <person name="Gravely B."/>
            <person name="Greenberg A.J."/>
            <person name="Griffiths-Jones S."/>
            <person name="Gross S."/>
            <person name="Guigo R."/>
            <person name="Gustafson E.A."/>
            <person name="Haerty W."/>
            <person name="Hahn M.W."/>
            <person name="Halligan D.L."/>
            <person name="Halpern A.L."/>
            <person name="Halter G.M."/>
            <person name="Han M.V."/>
            <person name="Heger A."/>
            <person name="Hillier L."/>
            <person name="Hinrichs A.S."/>
            <person name="Holmes I."/>
            <person name="Hoskins R.A."/>
            <person name="Hubisz M.J."/>
            <person name="Hultmark D."/>
            <person name="Huntley M.A."/>
            <person name="Jaffe D.B."/>
            <person name="Jagadeeshan S."/>
            <person name="Jeck W.R."/>
            <person name="Johnson J."/>
            <person name="Jones C.D."/>
            <person name="Jordan W.C."/>
            <person name="Karpen G.H."/>
            <person name="Kataoka E."/>
            <person name="Keightley P.D."/>
            <person name="Kheradpour P."/>
            <person name="Kirkness E.F."/>
            <person name="Koerich L.B."/>
            <person name="Kristiansen K."/>
            <person name="Kudrna D."/>
            <person name="Kulathinal R.J."/>
            <person name="Kumar S."/>
            <person name="Kwok R."/>
            <person name="Lander E."/>
            <person name="Langley C.H."/>
            <person name="Lapoint R."/>
            <person name="Lazzaro B.P."/>
            <person name="Lee S.J."/>
            <person name="Levesque L."/>
            <person name="Li R."/>
            <person name="Lin C.F."/>
            <person name="Lin M.F."/>
            <person name="Lindblad-Toh K."/>
            <person name="Llopart A."/>
            <person name="Long M."/>
            <person name="Low L."/>
            <person name="Lozovsky E."/>
            <person name="Lu J."/>
            <person name="Luo M."/>
            <person name="Machado C.A."/>
            <person name="Makalowski W."/>
            <person name="Marzo M."/>
            <person name="Matsuda M."/>
            <person name="Matzkin L."/>
            <person name="McAllister B."/>
            <person name="McBride C.S."/>
            <person name="McKernan B."/>
            <person name="McKernan K."/>
            <person name="Mendez-Lago M."/>
            <person name="Minx P."/>
            <person name="Mollenhauer M.U."/>
            <person name="Montooth K."/>
            <person name="Mount S.M."/>
            <person name="Mu X."/>
            <person name="Myers E."/>
            <person name="Negre B."/>
            <person name="Newfeld S."/>
            <person name="Nielsen R."/>
            <person name="Noor M.A."/>
            <person name="O'Grady P."/>
            <person name="Pachter L."/>
            <person name="Papaceit M."/>
            <person name="Parisi M.J."/>
            <person name="Parisi M."/>
            <person name="Parts L."/>
            <person name="Pedersen J.S."/>
            <person name="Pesole G."/>
            <person name="Phillippy A.M."/>
            <person name="Ponting C.P."/>
            <person name="Pop M."/>
            <person name="Porcelli D."/>
            <person name="Powell J.R."/>
            <person name="Prohaska S."/>
            <person name="Pruitt K."/>
            <person name="Puig M."/>
            <person name="Quesneville H."/>
            <person name="Ram K.R."/>
            <person name="Rand D."/>
            <person name="Rasmussen M.D."/>
            <person name="Reed L.K."/>
            <person name="Reenan R."/>
            <person name="Reily A."/>
            <person name="Remington K.A."/>
            <person name="Rieger T.T."/>
            <person name="Ritchie M.G."/>
            <person name="Robin C."/>
            <person name="Rogers Y.H."/>
            <person name="Rohde C."/>
            <person name="Rozas J."/>
            <person name="Rubenfield M.J."/>
            <person name="Ruiz A."/>
            <person name="Russo S."/>
            <person name="Salzberg S.L."/>
            <person name="Sanchez-Gracia A."/>
            <person name="Saranga D.J."/>
            <person name="Sato H."/>
            <person name="Schaeffer S.W."/>
            <person name="Schatz M.C."/>
            <person name="Schlenke T."/>
            <person name="Schwartz R."/>
            <person name="Segarra C."/>
            <person name="Singh R.S."/>
            <person name="Sirot L."/>
            <person name="Sirota M."/>
            <person name="Sisneros N.B."/>
            <person name="Smith C.D."/>
            <person name="Smith T.F."/>
            <person name="Spieth J."/>
            <person name="Stage D.E."/>
            <person name="Stark A."/>
            <person name="Stephan W."/>
            <person name="Strausberg R.L."/>
            <person name="Strempel S."/>
            <person name="Sturgill D."/>
            <person name="Sutton G."/>
            <person name="Sutton G.G."/>
            <person name="Tao W."/>
            <person name="Teichmann S."/>
            <person name="Tobari Y.N."/>
            <person name="Tomimura Y."/>
            <person name="Tsolas J.M."/>
            <person name="Valente V.L."/>
            <person name="Venter E."/>
            <person name="Venter J.C."/>
            <person name="Vicario S."/>
            <person name="Vieira F.G."/>
            <person name="Vilella A.J."/>
            <person name="Villasante A."/>
            <person name="Walenz B."/>
            <person name="Wang J."/>
            <person name="Wasserman M."/>
            <person name="Watts T."/>
            <person name="Wilson D."/>
            <person name="Wilson R.K."/>
            <person name="Wing R.A."/>
            <person name="Wolfner M.F."/>
            <person name="Wong A."/>
            <person name="Wong G.K."/>
            <person name="Wu C.I."/>
            <person name="Wu G."/>
            <person name="Yamamoto D."/>
            <person name="Yang H.P."/>
            <person name="Yang S.P."/>
            <person name="Yorke J.A."/>
            <person name="Yoshida K."/>
            <person name="Zdobnov E."/>
            <person name="Zhang P."/>
            <person name="Zhang Y."/>
            <person name="Zimin A.V."/>
            <person name="Baldwin J."/>
            <person name="Abdouelleil A."/>
            <person name="Abdulkadir J."/>
            <person name="Abebe A."/>
            <person name="Abera B."/>
            <person name="Abreu J."/>
            <person name="Acer S.C."/>
            <person name="Aftuck L."/>
            <person name="Alexander A."/>
            <person name="An P."/>
            <person name="Anderson E."/>
            <person name="Anderson S."/>
            <person name="Arachi H."/>
            <person name="Azer M."/>
            <person name="Bachantsang P."/>
            <person name="Barry A."/>
            <person name="Bayul T."/>
            <person name="Berlin A."/>
            <person name="Bessette D."/>
            <person name="Bloom T."/>
            <person name="Blye J."/>
            <person name="Boguslavskiy L."/>
            <person name="Bonnet C."/>
            <person name="Boukhgalter B."/>
            <person name="Bourzgui I."/>
            <person name="Brown A."/>
            <person name="Cahill P."/>
            <person name="Channer S."/>
            <person name="Cheshatsang Y."/>
            <person name="Chuda L."/>
            <person name="Citroen M."/>
            <person name="Collymore A."/>
            <person name="Cooke P."/>
            <person name="Costello M."/>
            <person name="D'Aco K."/>
            <person name="Daza R."/>
            <person name="De Haan G."/>
            <person name="DeGray S."/>
            <person name="DeMaso C."/>
            <person name="Dhargay N."/>
            <person name="Dooley K."/>
            <person name="Dooley E."/>
            <person name="Doricent M."/>
            <person name="Dorje P."/>
            <person name="Dorjee K."/>
            <person name="Dupes A."/>
            <person name="Elong R."/>
            <person name="Falk J."/>
            <person name="Farina A."/>
            <person name="Faro S."/>
            <person name="Ferguson D."/>
            <person name="Fisher S."/>
            <person name="Foley C.D."/>
            <person name="Franke A."/>
            <person name="Friedrich D."/>
            <person name="Gadbois L."/>
            <person name="Gearin G."/>
            <person name="Gearin C.R."/>
            <person name="Giannoukos G."/>
            <person name="Goode T."/>
            <person name="Graham J."/>
            <person name="Grandbois E."/>
            <person name="Grewal S."/>
            <person name="Gyaltsen K."/>
            <person name="Hafez N."/>
            <person name="Hagos B."/>
            <person name="Hall J."/>
            <person name="Henson C."/>
            <person name="Hollinger A."/>
            <person name="Honan T."/>
            <person name="Huard M.D."/>
            <person name="Hughes L."/>
            <person name="Hurhula B."/>
            <person name="Husby M.E."/>
            <person name="Kamat A."/>
            <person name="Kanga B."/>
            <person name="Kashin S."/>
            <person name="Khazanovich D."/>
            <person name="Kisner P."/>
            <person name="Lance K."/>
            <person name="Lara M."/>
            <person name="Lee W."/>
            <person name="Lennon N."/>
            <person name="Letendre F."/>
            <person name="LeVine R."/>
            <person name="Lipovsky A."/>
            <person name="Liu X."/>
            <person name="Liu J."/>
            <person name="Liu S."/>
            <person name="Lokyitsang T."/>
            <person name="Lokyitsang Y."/>
            <person name="Lubonja R."/>
            <person name="Lui A."/>
            <person name="MacDonald P."/>
            <person name="Magnisalis V."/>
            <person name="Maru K."/>
            <person name="Matthews C."/>
            <person name="McCusker W."/>
            <person name="McDonough S."/>
            <person name="Mehta T."/>
            <person name="Meldrim J."/>
            <person name="Meneus L."/>
            <person name="Mihai O."/>
            <person name="Mihalev A."/>
            <person name="Mihova T."/>
            <person name="Mittelman R."/>
            <person name="Mlenga V."/>
            <person name="Montmayeur A."/>
            <person name="Mulrain L."/>
            <person name="Navidi A."/>
            <person name="Naylor J."/>
            <person name="Negash T."/>
            <person name="Nguyen T."/>
            <person name="Nguyen N."/>
            <person name="Nicol R."/>
            <person name="Norbu C."/>
            <person name="Norbu N."/>
            <person name="Novod N."/>
            <person name="O'Neill B."/>
            <person name="Osman S."/>
            <person name="Markiewicz E."/>
            <person name="Oyono O.L."/>
            <person name="Patti C."/>
            <person name="Phunkhang P."/>
            <person name="Pierre F."/>
            <person name="Priest M."/>
            <person name="Raghuraman S."/>
            <person name="Rege F."/>
            <person name="Reyes R."/>
            <person name="Rise C."/>
            <person name="Rogov P."/>
            <person name="Ross K."/>
            <person name="Ryan E."/>
            <person name="Settipalli S."/>
            <person name="Shea T."/>
            <person name="Sherpa N."/>
            <person name="Shi L."/>
            <person name="Shih D."/>
            <person name="Sparrow T."/>
            <person name="Spaulding J."/>
            <person name="Stalker J."/>
            <person name="Stange-Thomann N."/>
            <person name="Stavropoulos S."/>
            <person name="Stone C."/>
            <person name="Strader C."/>
            <person name="Tesfaye S."/>
            <person name="Thomson T."/>
            <person name="Thoulutsang Y."/>
            <person name="Thoulutsang D."/>
            <person name="Topham K."/>
            <person name="Topping I."/>
            <person name="Tsamla T."/>
            <person name="Vassiliev H."/>
            <person name="Vo A."/>
            <person name="Wangchuk T."/>
            <person name="Wangdi T."/>
            <person name="Weiand M."/>
            <person name="Wilkinson J."/>
            <person name="Wilson A."/>
            <person name="Yadav S."/>
            <person name="Young G."/>
            <person name="Yu Q."/>
            <person name="Zembek L."/>
            <person name="Zhong D."/>
            <person name="Zimmer A."/>
            <person name="Zwirko Z."/>
            <person name="Jaffe D.B."/>
            <person name="Alvarez P."/>
            <person name="Brockman W."/>
            <person name="Butler J."/>
            <person name="Chin C."/>
            <person name="Gnerre S."/>
            <person name="Grabherr M."/>
            <person name="Kleber M."/>
            <person name="Mauceli E."/>
            <person name="MacCallum I."/>
        </authorList>
    </citation>
    <scope>NUCLEOTIDE SEQUENCE [LARGE SCALE GENOMIC DNA]</scope>
    <source>
        <strain evidence="26">Tai18E2 / Tucson 14021-0261.01</strain>
    </source>
</reference>
<dbReference type="InterPro" id="IPR024571">
    <property type="entry name" value="ERAP1-like_C_dom"/>
</dbReference>
<dbReference type="Pfam" id="PF01433">
    <property type="entry name" value="Peptidase_M1"/>
    <property type="match status" value="1"/>
</dbReference>
<dbReference type="KEGG" id="dya:Dyak_GE21157"/>
<dbReference type="GO" id="GO:0005615">
    <property type="term" value="C:extracellular space"/>
    <property type="evidence" value="ECO:0007669"/>
    <property type="project" value="TreeGrafter"/>
</dbReference>
<feature type="binding site" evidence="18">
    <location>
        <position position="543"/>
    </location>
    <ligand>
        <name>Zn(2+)</name>
        <dbReference type="ChEBI" id="CHEBI:29105"/>
        <note>catalytic</note>
    </ligand>
</feature>
<evidence type="ECO:0000256" key="18">
    <source>
        <dbReference type="PIRSR" id="PIRSR634016-3"/>
    </source>
</evidence>
<feature type="site" description="Transition state stabilizer" evidence="19">
    <location>
        <position position="625"/>
    </location>
</feature>
<evidence type="ECO:0000259" key="24">
    <source>
        <dbReference type="Pfam" id="PF17900"/>
    </source>
</evidence>
<dbReference type="InterPro" id="IPR050344">
    <property type="entry name" value="Peptidase_M1_aminopeptidases"/>
</dbReference>
<dbReference type="GO" id="GO:0008270">
    <property type="term" value="F:zinc ion binding"/>
    <property type="evidence" value="ECO:0007669"/>
    <property type="project" value="InterPro"/>
</dbReference>
<dbReference type="GO" id="GO:0042277">
    <property type="term" value="F:peptide binding"/>
    <property type="evidence" value="ECO:0007669"/>
    <property type="project" value="TreeGrafter"/>
</dbReference>
<accession>A0A0R1DUK5</accession>
<evidence type="ECO:0000256" key="6">
    <source>
        <dbReference type="ARBA" id="ARBA00022622"/>
    </source>
</evidence>
<comment type="cofactor">
    <cofactor evidence="18">
        <name>Zn(2+)</name>
        <dbReference type="ChEBI" id="CHEBI:29105"/>
    </cofactor>
    <text evidence="18">Binds 1 zinc ion per subunit.</text>
</comment>
<keyword evidence="11" id="KW-0482">Metalloprotease</keyword>
<dbReference type="InterPro" id="IPR001930">
    <property type="entry name" value="Peptidase_M1"/>
</dbReference>
<dbReference type="InterPro" id="IPR014782">
    <property type="entry name" value="Peptidase_M1_dom"/>
</dbReference>
<feature type="coiled-coil region" evidence="20">
    <location>
        <begin position="211"/>
        <end position="241"/>
    </location>
</feature>
<keyword evidence="12" id="KW-0449">Lipoprotein</keyword>
<dbReference type="InterPro" id="IPR034016">
    <property type="entry name" value="M1_APN-typ"/>
</dbReference>
<dbReference type="SUPFAM" id="SSF63737">
    <property type="entry name" value="Leukotriene A4 hydrolase N-terminal domain"/>
    <property type="match status" value="1"/>
</dbReference>
<keyword evidence="26" id="KW-1185">Reference proteome</keyword>
<dbReference type="GO" id="GO:0070006">
    <property type="term" value="F:metalloaminopeptidase activity"/>
    <property type="evidence" value="ECO:0007669"/>
    <property type="project" value="TreeGrafter"/>
</dbReference>
<feature type="domain" description="Aminopeptidase N-like N-terminal" evidence="24">
    <location>
        <begin position="248"/>
        <end position="432"/>
    </location>
</feature>
<keyword evidence="8 18" id="KW-0479">Metal-binding</keyword>
<dbReference type="OrthoDB" id="275509at2759"/>
<evidence type="ECO:0000256" key="9">
    <source>
        <dbReference type="ARBA" id="ARBA00022801"/>
    </source>
</evidence>